<evidence type="ECO:0000256" key="1">
    <source>
        <dbReference type="SAM" id="SignalP"/>
    </source>
</evidence>
<organism evidence="2 3">
    <name type="scientific">Algoriphagus jejuensis</name>
    <dbReference type="NCBI Taxonomy" id="419934"/>
    <lineage>
        <taxon>Bacteria</taxon>
        <taxon>Pseudomonadati</taxon>
        <taxon>Bacteroidota</taxon>
        <taxon>Cytophagia</taxon>
        <taxon>Cytophagales</taxon>
        <taxon>Cyclobacteriaceae</taxon>
        <taxon>Algoriphagus</taxon>
    </lineage>
</organism>
<evidence type="ECO:0008006" key="4">
    <source>
        <dbReference type="Google" id="ProtNLM"/>
    </source>
</evidence>
<evidence type="ECO:0000313" key="2">
    <source>
        <dbReference type="EMBL" id="GAA0879677.1"/>
    </source>
</evidence>
<dbReference type="EMBL" id="BAAAFI010000029">
    <property type="protein sequence ID" value="GAA0879677.1"/>
    <property type="molecule type" value="Genomic_DNA"/>
</dbReference>
<name>A0ABP3YHZ5_9BACT</name>
<gene>
    <name evidence="2" type="ORF">GCM10009119_26460</name>
</gene>
<dbReference type="Pfam" id="PF01663">
    <property type="entry name" value="Phosphodiest"/>
    <property type="match status" value="1"/>
</dbReference>
<dbReference type="Proteomes" id="UP001500469">
    <property type="component" value="Unassembled WGS sequence"/>
</dbReference>
<feature type="signal peptide" evidence="1">
    <location>
        <begin position="1"/>
        <end position="26"/>
    </location>
</feature>
<keyword evidence="1" id="KW-0732">Signal</keyword>
<evidence type="ECO:0000313" key="3">
    <source>
        <dbReference type="Proteomes" id="UP001500469"/>
    </source>
</evidence>
<keyword evidence="3" id="KW-1185">Reference proteome</keyword>
<protein>
    <recommendedName>
        <fullName evidence="4">Type I phosphodiesterase/nucleotide pyrophosphatase</fullName>
    </recommendedName>
</protein>
<dbReference type="InterPro" id="IPR002591">
    <property type="entry name" value="Phosphodiest/P_Trfase"/>
</dbReference>
<comment type="caution">
    <text evidence="2">The sequence shown here is derived from an EMBL/GenBank/DDBJ whole genome shotgun (WGS) entry which is preliminary data.</text>
</comment>
<proteinExistence type="predicted"/>
<dbReference type="InterPro" id="IPR017850">
    <property type="entry name" value="Alkaline_phosphatase_core_sf"/>
</dbReference>
<dbReference type="SUPFAM" id="SSF53649">
    <property type="entry name" value="Alkaline phosphatase-like"/>
    <property type="match status" value="1"/>
</dbReference>
<feature type="chain" id="PRO_5047320979" description="Type I phosphodiesterase/nucleotide pyrophosphatase" evidence="1">
    <location>
        <begin position="27"/>
        <end position="360"/>
    </location>
</feature>
<dbReference type="Gene3D" id="3.40.720.10">
    <property type="entry name" value="Alkaline Phosphatase, subunit A"/>
    <property type="match status" value="1"/>
</dbReference>
<sequence length="360" mass="41159">MLPFQFFKAMLSLSLLLAFGIQNTFSQTQKTENIVLITLDGMRWQEVFNGADSLLLGEAGQESEFWHSSPLERRRKLMPFTWSVLENQGQLYGNRTIGNLVNTSNTMWFSYPGYNEILTGKADDERINSNNKVNNPNITFLEHLNKIPDFQGKIRAFGSWDVFPYIINEERSDIPVNAGWEKVTGSKLTEREKILNRLKDEIQVNIGPTRLDAFTYHLALEALRNQKPKVLYIAFDETDHFAHGGKYGEYLLSANQIDRYIQEIWETLQSDPRYKEKTTLLVTTDHGRGTTTETWKGHGDEYAEAGQVWMMAIGPDTPADGEMKVEGQWNSSMIARTIFKLLGLEYPDPDAGQAIQEMVK</sequence>
<accession>A0ABP3YHZ5</accession>
<reference evidence="3" key="1">
    <citation type="journal article" date="2019" name="Int. J. Syst. Evol. Microbiol.">
        <title>The Global Catalogue of Microorganisms (GCM) 10K type strain sequencing project: providing services to taxonomists for standard genome sequencing and annotation.</title>
        <authorList>
            <consortium name="The Broad Institute Genomics Platform"/>
            <consortium name="The Broad Institute Genome Sequencing Center for Infectious Disease"/>
            <person name="Wu L."/>
            <person name="Ma J."/>
        </authorList>
    </citation>
    <scope>NUCLEOTIDE SEQUENCE [LARGE SCALE GENOMIC DNA]</scope>
    <source>
        <strain evidence="3">JCM 16112</strain>
    </source>
</reference>